<dbReference type="OrthoDB" id="443318at2759"/>
<dbReference type="RefSeq" id="XP_040788999.1">
    <property type="nucleotide sequence ID" value="XM_040936066.1"/>
</dbReference>
<gene>
    <name evidence="1" type="ORF">K460DRAFT_395843</name>
</gene>
<reference evidence="1" key="1">
    <citation type="submission" date="2020-01" db="EMBL/GenBank/DDBJ databases">
        <authorList>
            <consortium name="DOE Joint Genome Institute"/>
            <person name="Haridas S."/>
            <person name="Albert R."/>
            <person name="Binder M."/>
            <person name="Bloem J."/>
            <person name="Labutti K."/>
            <person name="Salamov A."/>
            <person name="Andreopoulos B."/>
            <person name="Baker S.E."/>
            <person name="Barry K."/>
            <person name="Bills G."/>
            <person name="Bluhm B.H."/>
            <person name="Cannon C."/>
            <person name="Castanera R."/>
            <person name="Culley D.E."/>
            <person name="Daum C."/>
            <person name="Ezra D."/>
            <person name="Gonzalez J.B."/>
            <person name="Henrissat B."/>
            <person name="Kuo A."/>
            <person name="Liang C."/>
            <person name="Lipzen A."/>
            <person name="Lutzoni F."/>
            <person name="Magnuson J."/>
            <person name="Mondo S."/>
            <person name="Nolan M."/>
            <person name="Ohm R."/>
            <person name="Pangilinan J."/>
            <person name="Park H.-J."/>
            <person name="Ramirez L."/>
            <person name="Alfaro M."/>
            <person name="Sun H."/>
            <person name="Tritt A."/>
            <person name="Yoshinaga Y."/>
            <person name="Zwiers L.-H."/>
            <person name="Turgeon B.G."/>
            <person name="Goodwin S.B."/>
            <person name="Spatafora J.W."/>
            <person name="Crous P.W."/>
            <person name="Grigoriev I.V."/>
        </authorList>
    </citation>
    <scope>NUCLEOTIDE SEQUENCE</scope>
    <source>
        <strain evidence="1">CBS 394.84</strain>
    </source>
</reference>
<evidence type="ECO:0000313" key="2">
    <source>
        <dbReference type="Proteomes" id="UP000800039"/>
    </source>
</evidence>
<organism evidence="1 2">
    <name type="scientific">Cucurbitaria berberidis CBS 394.84</name>
    <dbReference type="NCBI Taxonomy" id="1168544"/>
    <lineage>
        <taxon>Eukaryota</taxon>
        <taxon>Fungi</taxon>
        <taxon>Dikarya</taxon>
        <taxon>Ascomycota</taxon>
        <taxon>Pezizomycotina</taxon>
        <taxon>Dothideomycetes</taxon>
        <taxon>Pleosporomycetidae</taxon>
        <taxon>Pleosporales</taxon>
        <taxon>Pleosporineae</taxon>
        <taxon>Cucurbitariaceae</taxon>
        <taxon>Cucurbitaria</taxon>
    </lineage>
</organism>
<evidence type="ECO:0000313" key="1">
    <source>
        <dbReference type="EMBL" id="KAF1846436.1"/>
    </source>
</evidence>
<comment type="caution">
    <text evidence="1">The sequence shown here is derived from an EMBL/GenBank/DDBJ whole genome shotgun (WGS) entry which is preliminary data.</text>
</comment>
<sequence length="151" mass="16719">MSSLVQAAGIASTLRVRDEKRSVLSGDPKYCELPQPPVGLGGSSRNLELACKTVDKLQWASTISWQGQAAFVAQPQRMWSNGGEEVGWYKEVRMESASGRETTIAFATVDCWTYGTFDKLKEALALALVDRWLNGYALCHQLEEAERDAYP</sequence>
<proteinExistence type="predicted"/>
<dbReference type="GeneID" id="63853317"/>
<name>A0A9P4GJA6_9PLEO</name>
<accession>A0A9P4GJA6</accession>
<keyword evidence="2" id="KW-1185">Reference proteome</keyword>
<dbReference type="Proteomes" id="UP000800039">
    <property type="component" value="Unassembled WGS sequence"/>
</dbReference>
<dbReference type="EMBL" id="ML976616">
    <property type="protein sequence ID" value="KAF1846436.1"/>
    <property type="molecule type" value="Genomic_DNA"/>
</dbReference>
<dbReference type="AlphaFoldDB" id="A0A9P4GJA6"/>
<protein>
    <submittedName>
        <fullName evidence="1">Uncharacterized protein</fullName>
    </submittedName>
</protein>